<dbReference type="Pfam" id="PF01547">
    <property type="entry name" value="SBP_bac_1"/>
    <property type="match status" value="1"/>
</dbReference>
<reference evidence="2" key="1">
    <citation type="submission" date="2024-05" db="EMBL/GenBank/DDBJ databases">
        <title>Herbiconiux sp. A18JL235.</title>
        <authorList>
            <person name="Zhang G."/>
        </authorList>
    </citation>
    <scope>NUCLEOTIDE SEQUENCE</scope>
    <source>
        <strain evidence="2">A18JL235</strain>
    </source>
</reference>
<feature type="signal peptide" evidence="1">
    <location>
        <begin position="1"/>
        <end position="25"/>
    </location>
</feature>
<name>A0AB39BHP9_9MICO</name>
<proteinExistence type="predicted"/>
<sequence>MALGRRNRGRLLAAIGATIAGTALLAGCSGATPSAPDPDEVSGSITVWSWETTVEDTVKMFEEEYPNIDVTLVHQGDGNTLYQQIQTAFEAGSGAPDVTMVEFDMIPQWALSKDITSLSALGADEIAGDFTDATIGLATIDGTLYGIPSDAGPMALAYRTDLFEQAGIAVPTTWDEFAKAAEAYKAAYPDSYIANSPFADTNTQQMLWQASVFPIHIDGDTIGIDYDSQEAVDVVSFWNDLVQRDLVSSIPVYSPDWNKAIAEDTIGSMLAAAWSEQLTAPAAEGTNAGKWTVAPLPTWKAGTPASALWGGSAYAVTEQSANKQAAALFAEFAGHDERISKLPNAGFPVLKQYAENDEFLATPVDFYGGQASKAVFAEAMTTVPDGWEWSPFSSTVMSAFNEKLGDMTKGKLTPEEAMAEIQSTVTDFATDQGFTVSE</sequence>
<gene>
    <name evidence="2" type="ORF">ABFY20_02025</name>
</gene>
<dbReference type="PANTHER" id="PTHR43649">
    <property type="entry name" value="ARABINOSE-BINDING PROTEIN-RELATED"/>
    <property type="match status" value="1"/>
</dbReference>
<evidence type="ECO:0000313" key="2">
    <source>
        <dbReference type="EMBL" id="XDI05896.1"/>
    </source>
</evidence>
<dbReference type="PROSITE" id="PS51257">
    <property type="entry name" value="PROKAR_LIPOPROTEIN"/>
    <property type="match status" value="1"/>
</dbReference>
<protein>
    <submittedName>
        <fullName evidence="2">Sugar ABC transporter substrate-binding protein</fullName>
    </submittedName>
</protein>
<dbReference type="EMBL" id="CP162511">
    <property type="protein sequence ID" value="XDI05896.1"/>
    <property type="molecule type" value="Genomic_DNA"/>
</dbReference>
<dbReference type="SUPFAM" id="SSF53850">
    <property type="entry name" value="Periplasmic binding protein-like II"/>
    <property type="match status" value="1"/>
</dbReference>
<dbReference type="Gene3D" id="3.40.190.10">
    <property type="entry name" value="Periplasmic binding protein-like II"/>
    <property type="match status" value="3"/>
</dbReference>
<dbReference type="PANTHER" id="PTHR43649:SF12">
    <property type="entry name" value="DIACETYLCHITOBIOSE BINDING PROTEIN DASA"/>
    <property type="match status" value="1"/>
</dbReference>
<keyword evidence="1" id="KW-0732">Signal</keyword>
<organism evidence="2">
    <name type="scientific">Herbiconiux sp. A18JL235</name>
    <dbReference type="NCBI Taxonomy" id="3152363"/>
    <lineage>
        <taxon>Bacteria</taxon>
        <taxon>Bacillati</taxon>
        <taxon>Actinomycetota</taxon>
        <taxon>Actinomycetes</taxon>
        <taxon>Micrococcales</taxon>
        <taxon>Microbacteriaceae</taxon>
        <taxon>Herbiconiux</taxon>
    </lineage>
</organism>
<dbReference type="AlphaFoldDB" id="A0AB39BHP9"/>
<dbReference type="InterPro" id="IPR006059">
    <property type="entry name" value="SBP"/>
</dbReference>
<evidence type="ECO:0000256" key="1">
    <source>
        <dbReference type="SAM" id="SignalP"/>
    </source>
</evidence>
<accession>A0AB39BHP9</accession>
<dbReference type="InterPro" id="IPR050490">
    <property type="entry name" value="Bact_solute-bd_prot1"/>
</dbReference>
<dbReference type="RefSeq" id="WP_368498284.1">
    <property type="nucleotide sequence ID" value="NZ_CP162511.1"/>
</dbReference>
<feature type="chain" id="PRO_5044223684" evidence="1">
    <location>
        <begin position="26"/>
        <end position="438"/>
    </location>
</feature>
<dbReference type="CDD" id="cd13585">
    <property type="entry name" value="PBP2_TMBP_like"/>
    <property type="match status" value="1"/>
</dbReference>